<dbReference type="EMBL" id="BKCJ011741501">
    <property type="protein sequence ID" value="GFD49425.1"/>
    <property type="molecule type" value="Genomic_DNA"/>
</dbReference>
<organism evidence="1">
    <name type="scientific">Tanacetum cinerariifolium</name>
    <name type="common">Dalmatian daisy</name>
    <name type="synonym">Chrysanthemum cinerariifolium</name>
    <dbReference type="NCBI Taxonomy" id="118510"/>
    <lineage>
        <taxon>Eukaryota</taxon>
        <taxon>Viridiplantae</taxon>
        <taxon>Streptophyta</taxon>
        <taxon>Embryophyta</taxon>
        <taxon>Tracheophyta</taxon>
        <taxon>Spermatophyta</taxon>
        <taxon>Magnoliopsida</taxon>
        <taxon>eudicotyledons</taxon>
        <taxon>Gunneridae</taxon>
        <taxon>Pentapetalae</taxon>
        <taxon>asterids</taxon>
        <taxon>campanulids</taxon>
        <taxon>Asterales</taxon>
        <taxon>Asteraceae</taxon>
        <taxon>Asteroideae</taxon>
        <taxon>Anthemideae</taxon>
        <taxon>Anthemidinae</taxon>
        <taxon>Tanacetum</taxon>
    </lineage>
</organism>
<gene>
    <name evidence="1" type="ORF">Tci_921394</name>
</gene>
<protein>
    <submittedName>
        <fullName evidence="1">Uncharacterized protein</fullName>
    </submittedName>
</protein>
<evidence type="ECO:0000313" key="1">
    <source>
        <dbReference type="EMBL" id="GFD49425.1"/>
    </source>
</evidence>
<proteinExistence type="predicted"/>
<comment type="caution">
    <text evidence="1">The sequence shown here is derived from an EMBL/GenBank/DDBJ whole genome shotgun (WGS) entry which is preliminary data.</text>
</comment>
<dbReference type="AlphaFoldDB" id="A0A699WP90"/>
<accession>A0A699WP90</accession>
<feature type="non-terminal residue" evidence="1">
    <location>
        <position position="1"/>
    </location>
</feature>
<reference evidence="1" key="1">
    <citation type="journal article" date="2019" name="Sci. Rep.">
        <title>Draft genome of Tanacetum cinerariifolium, the natural source of mosquito coil.</title>
        <authorList>
            <person name="Yamashiro T."/>
            <person name="Shiraishi A."/>
            <person name="Satake H."/>
            <person name="Nakayama K."/>
        </authorList>
    </citation>
    <scope>NUCLEOTIDE SEQUENCE</scope>
</reference>
<sequence>GEPVQRVQLRVVNILVIVDPFEHKKSEEPRKMPYMHCD</sequence>
<name>A0A699WP90_TANCI</name>